<evidence type="ECO:0000256" key="2">
    <source>
        <dbReference type="SAM" id="SignalP"/>
    </source>
</evidence>
<name>G0U5K3_TRYVY</name>
<dbReference type="AlphaFoldDB" id="G0U5K3"/>
<keyword evidence="2" id="KW-0732">Signal</keyword>
<feature type="signal peptide" evidence="2">
    <location>
        <begin position="1"/>
        <end position="24"/>
    </location>
</feature>
<feature type="transmembrane region" description="Helical" evidence="1">
    <location>
        <begin position="197"/>
        <end position="218"/>
    </location>
</feature>
<protein>
    <submittedName>
        <fullName evidence="3">Uncharacterized protein</fullName>
    </submittedName>
</protein>
<gene>
    <name evidence="3" type="ORF">TVY486_1002070</name>
</gene>
<keyword evidence="1" id="KW-0472">Membrane</keyword>
<organism evidence="3">
    <name type="scientific">Trypanosoma vivax (strain Y486)</name>
    <dbReference type="NCBI Taxonomy" id="1055687"/>
    <lineage>
        <taxon>Eukaryota</taxon>
        <taxon>Discoba</taxon>
        <taxon>Euglenozoa</taxon>
        <taxon>Kinetoplastea</taxon>
        <taxon>Metakinetoplastina</taxon>
        <taxon>Trypanosomatida</taxon>
        <taxon>Trypanosomatidae</taxon>
        <taxon>Trypanosoma</taxon>
        <taxon>Duttonella</taxon>
    </lineage>
</organism>
<keyword evidence="1" id="KW-0812">Transmembrane</keyword>
<sequence length="239" mass="27277">MRTQTNSQCIAFLVFIFIARHTNAWNIGETIPISYKLRLENPVSKSDVPQDAAGISSARGNVDEQKFISRPLSPNNWPRFGINTRTLQPATRFFQYAKNMTRTTEKSATTVAVRFHLERGLGKSTAWYPVMRKDSRDGKKTQILYLSGVHFTYGYQPGTFNKITSFKAQPIYDTHPTTDLELMHNWRHNQIYNLQQGITICALISVIASIGLLHVVFLQKNKISQGFISKTITIRNHKD</sequence>
<evidence type="ECO:0000256" key="1">
    <source>
        <dbReference type="SAM" id="Phobius"/>
    </source>
</evidence>
<reference evidence="3" key="1">
    <citation type="journal article" date="2012" name="Proc. Natl. Acad. Sci. U.S.A.">
        <title>Antigenic diversity is generated by distinct evolutionary mechanisms in African trypanosome species.</title>
        <authorList>
            <person name="Jackson A.P."/>
            <person name="Berry A."/>
            <person name="Aslett M."/>
            <person name="Allison H.C."/>
            <person name="Burton P."/>
            <person name="Vavrova-Anderson J."/>
            <person name="Brown R."/>
            <person name="Browne H."/>
            <person name="Corton N."/>
            <person name="Hauser H."/>
            <person name="Gamble J."/>
            <person name="Gilderthorp R."/>
            <person name="Marcello L."/>
            <person name="McQuillan J."/>
            <person name="Otto T.D."/>
            <person name="Quail M.A."/>
            <person name="Sanders M.J."/>
            <person name="van Tonder A."/>
            <person name="Ginger M.L."/>
            <person name="Field M.C."/>
            <person name="Barry J.D."/>
            <person name="Hertz-Fowler C."/>
            <person name="Berriman M."/>
        </authorList>
    </citation>
    <scope>NUCLEOTIDE SEQUENCE</scope>
    <source>
        <strain evidence="3">Y486</strain>
    </source>
</reference>
<proteinExistence type="predicted"/>
<dbReference type="EMBL" id="HE573026">
    <property type="protein sequence ID" value="CCC51154.1"/>
    <property type="molecule type" value="Genomic_DNA"/>
</dbReference>
<dbReference type="VEuPathDB" id="TriTrypDB:TvY486_1002070"/>
<accession>G0U5K3</accession>
<keyword evidence="1" id="KW-1133">Transmembrane helix</keyword>
<feature type="chain" id="PRO_5003409878" evidence="2">
    <location>
        <begin position="25"/>
        <end position="239"/>
    </location>
</feature>
<evidence type="ECO:0000313" key="3">
    <source>
        <dbReference type="EMBL" id="CCC51154.1"/>
    </source>
</evidence>